<dbReference type="Gene3D" id="3.20.20.220">
    <property type="match status" value="1"/>
</dbReference>
<organism evidence="7 8">
    <name type="scientific">Syntrophobotulus glycolicus (strain DSM 8271 / FlGlyR)</name>
    <dbReference type="NCBI Taxonomy" id="645991"/>
    <lineage>
        <taxon>Bacteria</taxon>
        <taxon>Bacillati</taxon>
        <taxon>Bacillota</taxon>
        <taxon>Clostridia</taxon>
        <taxon>Eubacteriales</taxon>
        <taxon>Desulfitobacteriaceae</taxon>
        <taxon>Syntrophobotulus</taxon>
    </lineage>
</organism>
<dbReference type="HOGENOM" id="CLU_1110003_0_0_9"/>
<comment type="cofactor">
    <cofactor evidence="1 6">
        <name>FAD</name>
        <dbReference type="ChEBI" id="CHEBI:57692"/>
    </cofactor>
</comment>
<keyword evidence="4 6" id="KW-0274">FAD</keyword>
<keyword evidence="3 6" id="KW-0285">Flavoprotein</keyword>
<evidence type="ECO:0000313" key="8">
    <source>
        <dbReference type="Proteomes" id="UP000007488"/>
    </source>
</evidence>
<accession>F0SUR8</accession>
<evidence type="ECO:0000256" key="3">
    <source>
        <dbReference type="ARBA" id="ARBA00022630"/>
    </source>
</evidence>
<dbReference type="EMBL" id="CP002547">
    <property type="protein sequence ID" value="ADY56634.1"/>
    <property type="molecule type" value="Genomic_DNA"/>
</dbReference>
<dbReference type="eggNOG" id="COG0685">
    <property type="taxonomic scope" value="Bacteria"/>
</dbReference>
<dbReference type="KEGG" id="sgy:Sgly_2346"/>
<evidence type="ECO:0000256" key="6">
    <source>
        <dbReference type="RuleBase" id="RU003862"/>
    </source>
</evidence>
<evidence type="ECO:0000256" key="5">
    <source>
        <dbReference type="ARBA" id="ARBA00023002"/>
    </source>
</evidence>
<sequence>MNKIAVELVPRDERSLISELSLINSRFPLIKTINFPDLLRFDLRSWEGCRIAQRYFQDVIPHIRAMDIKLSDELPMQGFLIEHKINQVLVVTGDLPQDMTKKIYPSTSIEVIKKFKREMPGIKVYAAVDPYRKSVREELEYIRRKLEAGADGFFTQPFFDLRLMEIYAEILDGCEVFWGISPVTGEKSVNYWETKNNVVFPRGFEPTLKWNVNFAKQALALTESRKDNIYFMPIRTGLEEYLRGIFG</sequence>
<proteinExistence type="inferred from homology"/>
<dbReference type="InterPro" id="IPR029041">
    <property type="entry name" value="FAD-linked_oxidoreductase-like"/>
</dbReference>
<dbReference type="OrthoDB" id="9803687at2"/>
<dbReference type="UniPathway" id="UPA00193"/>
<dbReference type="GO" id="GO:0004489">
    <property type="term" value="F:methylenetetrahydrofolate reductase [NAD(P)H] activity"/>
    <property type="evidence" value="ECO:0007669"/>
    <property type="project" value="InterPro"/>
</dbReference>
<dbReference type="STRING" id="645991.Sgly_2346"/>
<dbReference type="SUPFAM" id="SSF51730">
    <property type="entry name" value="FAD-linked oxidoreductase"/>
    <property type="match status" value="1"/>
</dbReference>
<comment type="pathway">
    <text evidence="2 6">One-carbon metabolism; tetrahydrofolate interconversion.</text>
</comment>
<dbReference type="Proteomes" id="UP000007488">
    <property type="component" value="Chromosome"/>
</dbReference>
<name>F0SUR8_SYNGF</name>
<dbReference type="GO" id="GO:0035999">
    <property type="term" value="P:tetrahydrofolate interconversion"/>
    <property type="evidence" value="ECO:0007669"/>
    <property type="project" value="UniProtKB-UniPathway"/>
</dbReference>
<evidence type="ECO:0000256" key="4">
    <source>
        <dbReference type="ARBA" id="ARBA00022827"/>
    </source>
</evidence>
<protein>
    <recommendedName>
        <fullName evidence="6">Methylenetetrahydrofolate reductase</fullName>
    </recommendedName>
</protein>
<keyword evidence="8" id="KW-1185">Reference proteome</keyword>
<evidence type="ECO:0000256" key="2">
    <source>
        <dbReference type="ARBA" id="ARBA00004777"/>
    </source>
</evidence>
<gene>
    <name evidence="7" type="ordered locus">Sgly_2346</name>
</gene>
<comment type="similarity">
    <text evidence="6">Belongs to the methylenetetrahydrofolate reductase family.</text>
</comment>
<reference evidence="7 8" key="1">
    <citation type="journal article" date="2011" name="Stand. Genomic Sci.">
        <title>Complete genome sequence of Syntrophobotulus glycolicus type strain (FlGlyR).</title>
        <authorList>
            <person name="Han C."/>
            <person name="Mwirichia R."/>
            <person name="Chertkov O."/>
            <person name="Held B."/>
            <person name="Lapidus A."/>
            <person name="Nolan M."/>
            <person name="Lucas S."/>
            <person name="Hammon N."/>
            <person name="Deshpande S."/>
            <person name="Cheng J.F."/>
            <person name="Tapia R."/>
            <person name="Goodwin L."/>
            <person name="Pitluck S."/>
            <person name="Huntemann M."/>
            <person name="Liolios K."/>
            <person name="Ivanova N."/>
            <person name="Pagani I."/>
            <person name="Mavromatis K."/>
            <person name="Ovchinikova G."/>
            <person name="Pati A."/>
            <person name="Chen A."/>
            <person name="Palaniappan K."/>
            <person name="Land M."/>
            <person name="Hauser L."/>
            <person name="Brambilla E.M."/>
            <person name="Rohde M."/>
            <person name="Spring S."/>
            <person name="Sikorski J."/>
            <person name="Goker M."/>
            <person name="Woyke T."/>
            <person name="Bristow J."/>
            <person name="Eisen J.A."/>
            <person name="Markowitz V."/>
            <person name="Hugenholtz P."/>
            <person name="Kyrpides N.C."/>
            <person name="Klenk H.P."/>
            <person name="Detter J.C."/>
        </authorList>
    </citation>
    <scope>NUCLEOTIDE SEQUENCE [LARGE SCALE GENOMIC DNA]</scope>
    <source>
        <strain evidence="8">DSM 8271 / FlGlyR</strain>
    </source>
</reference>
<dbReference type="Pfam" id="PF02219">
    <property type="entry name" value="MTHFR"/>
    <property type="match status" value="1"/>
</dbReference>
<reference evidence="8" key="2">
    <citation type="submission" date="2011-02" db="EMBL/GenBank/DDBJ databases">
        <title>The complete genome of Syntrophobotulus glycolicus DSM 8271.</title>
        <authorList>
            <person name="Lucas S."/>
            <person name="Copeland A."/>
            <person name="Lapidus A."/>
            <person name="Bruce D."/>
            <person name="Goodwin L."/>
            <person name="Pitluck S."/>
            <person name="Kyrpides N."/>
            <person name="Mavromatis K."/>
            <person name="Pagani I."/>
            <person name="Ivanova N."/>
            <person name="Mikhailova N."/>
            <person name="Chertkov O."/>
            <person name="Held B."/>
            <person name="Detter J.C."/>
            <person name="Tapia R."/>
            <person name="Han C."/>
            <person name="Land M."/>
            <person name="Hauser L."/>
            <person name="Markowitz V."/>
            <person name="Cheng J.-F."/>
            <person name="Hugenholtz P."/>
            <person name="Woyke T."/>
            <person name="Wu D."/>
            <person name="Spring S."/>
            <person name="Schroeder M."/>
            <person name="Brambilla E."/>
            <person name="Klenk H.-P."/>
            <person name="Eisen J.A."/>
        </authorList>
    </citation>
    <scope>NUCLEOTIDE SEQUENCE [LARGE SCALE GENOMIC DNA]</scope>
    <source>
        <strain evidence="8">DSM 8271 / FlGlyR</strain>
    </source>
</reference>
<evidence type="ECO:0000313" key="7">
    <source>
        <dbReference type="EMBL" id="ADY56634.1"/>
    </source>
</evidence>
<dbReference type="InterPro" id="IPR003171">
    <property type="entry name" value="Mehydrof_redctse-like"/>
</dbReference>
<dbReference type="RefSeq" id="WP_013625499.1">
    <property type="nucleotide sequence ID" value="NC_015172.1"/>
</dbReference>
<evidence type="ECO:0000256" key="1">
    <source>
        <dbReference type="ARBA" id="ARBA00001974"/>
    </source>
</evidence>
<dbReference type="AlphaFoldDB" id="F0SUR8"/>
<keyword evidence="5 6" id="KW-0560">Oxidoreductase</keyword>
<dbReference type="GO" id="GO:0006555">
    <property type="term" value="P:methionine metabolic process"/>
    <property type="evidence" value="ECO:0007669"/>
    <property type="project" value="InterPro"/>
</dbReference>